<sequence>MNTSRIDEVKKQLGKPTEEGVNQVDGGWFLLYQAGDNMLILDAADAQSPIEKIRVINKKMVEENLQKF</sequence>
<gene>
    <name evidence="1" type="ORF">JD108_11040</name>
    <name evidence="2" type="ORF">KDJ56_10725</name>
</gene>
<reference evidence="1 3" key="1">
    <citation type="submission" date="2020-12" db="EMBL/GenBank/DDBJ databases">
        <title>strain FJAT-54423T represents a novel species of the genus Brevibacillus.</title>
        <authorList>
            <person name="Tang R."/>
        </authorList>
    </citation>
    <scope>NUCLEOTIDE SEQUENCE [LARGE SCALE GENOMIC DNA]</scope>
    <source>
        <strain evidence="1 3">FJAT-54423</strain>
    </source>
</reference>
<organism evidence="1 3">
    <name type="scientific">Brevibacillus composti</name>
    <dbReference type="NCBI Taxonomy" id="2796470"/>
    <lineage>
        <taxon>Bacteria</taxon>
        <taxon>Bacillati</taxon>
        <taxon>Bacillota</taxon>
        <taxon>Bacilli</taxon>
        <taxon>Bacillales</taxon>
        <taxon>Paenibacillaceae</taxon>
        <taxon>Brevibacillus</taxon>
    </lineage>
</organism>
<dbReference type="KEGG" id="bcop:JD108_11040"/>
<dbReference type="EMBL" id="CP066308">
    <property type="protein sequence ID" value="QQE76351.1"/>
    <property type="molecule type" value="Genomic_DNA"/>
</dbReference>
<dbReference type="EMBL" id="CP073708">
    <property type="protein sequence ID" value="QUO43378.1"/>
    <property type="molecule type" value="Genomic_DNA"/>
</dbReference>
<proteinExistence type="predicted"/>
<evidence type="ECO:0000313" key="3">
    <source>
        <dbReference type="Proteomes" id="UP000595847"/>
    </source>
</evidence>
<evidence type="ECO:0000313" key="2">
    <source>
        <dbReference type="EMBL" id="QUO43378.1"/>
    </source>
</evidence>
<keyword evidence="4" id="KW-1185">Reference proteome</keyword>
<reference evidence="2" key="2">
    <citation type="submission" date="2021-04" db="EMBL/GenBank/DDBJ databases">
        <title>Brevibacillus composti FJAT-54423, complete genome.</title>
        <authorList>
            <person name="Tang R."/>
        </authorList>
    </citation>
    <scope>NUCLEOTIDE SEQUENCE</scope>
    <source>
        <strain evidence="2">FJAT-54424</strain>
    </source>
</reference>
<evidence type="ECO:0000313" key="4">
    <source>
        <dbReference type="Proteomes" id="UP000677234"/>
    </source>
</evidence>
<dbReference type="Proteomes" id="UP000595847">
    <property type="component" value="Chromosome"/>
</dbReference>
<protein>
    <submittedName>
        <fullName evidence="1">Uncharacterized protein</fullName>
    </submittedName>
</protein>
<dbReference type="AlphaFoldDB" id="A0A7T5JQT2"/>
<name>A0A7T5JQT2_9BACL</name>
<dbReference type="Proteomes" id="UP000677234">
    <property type="component" value="Chromosome"/>
</dbReference>
<dbReference type="RefSeq" id="WP_198829853.1">
    <property type="nucleotide sequence ID" value="NZ_CP066308.1"/>
</dbReference>
<evidence type="ECO:0000313" key="1">
    <source>
        <dbReference type="EMBL" id="QQE76351.1"/>
    </source>
</evidence>
<accession>A0A7T5JQT2</accession>